<feature type="transmembrane region" description="Helical" evidence="1">
    <location>
        <begin position="12"/>
        <end position="32"/>
    </location>
</feature>
<name>A0AAN6Y7E6_9PEZI</name>
<proteinExistence type="predicted"/>
<reference evidence="2" key="1">
    <citation type="journal article" date="2023" name="Mol. Phylogenet. Evol.">
        <title>Genome-scale phylogeny and comparative genomics of the fungal order Sordariales.</title>
        <authorList>
            <person name="Hensen N."/>
            <person name="Bonometti L."/>
            <person name="Westerberg I."/>
            <person name="Brannstrom I.O."/>
            <person name="Guillou S."/>
            <person name="Cros-Aarteil S."/>
            <person name="Calhoun S."/>
            <person name="Haridas S."/>
            <person name="Kuo A."/>
            <person name="Mondo S."/>
            <person name="Pangilinan J."/>
            <person name="Riley R."/>
            <person name="LaButti K."/>
            <person name="Andreopoulos B."/>
            <person name="Lipzen A."/>
            <person name="Chen C."/>
            <person name="Yan M."/>
            <person name="Daum C."/>
            <person name="Ng V."/>
            <person name="Clum A."/>
            <person name="Steindorff A."/>
            <person name="Ohm R.A."/>
            <person name="Martin F."/>
            <person name="Silar P."/>
            <person name="Natvig D.O."/>
            <person name="Lalanne C."/>
            <person name="Gautier V."/>
            <person name="Ament-Velasquez S.L."/>
            <person name="Kruys A."/>
            <person name="Hutchinson M.I."/>
            <person name="Powell A.J."/>
            <person name="Barry K."/>
            <person name="Miller A.N."/>
            <person name="Grigoriev I.V."/>
            <person name="Debuchy R."/>
            <person name="Gladieux P."/>
            <person name="Hiltunen Thoren M."/>
            <person name="Johannesson H."/>
        </authorList>
    </citation>
    <scope>NUCLEOTIDE SEQUENCE</scope>
    <source>
        <strain evidence="2">PSN293</strain>
    </source>
</reference>
<evidence type="ECO:0000313" key="3">
    <source>
        <dbReference type="Proteomes" id="UP001301769"/>
    </source>
</evidence>
<gene>
    <name evidence="2" type="ORF">QBC37DRAFT_428179</name>
</gene>
<keyword evidence="1" id="KW-1133">Transmembrane helix</keyword>
<dbReference type="AlphaFoldDB" id="A0AAN6Y7E6"/>
<evidence type="ECO:0000313" key="2">
    <source>
        <dbReference type="EMBL" id="KAK4210822.1"/>
    </source>
</evidence>
<protein>
    <submittedName>
        <fullName evidence="2">Uncharacterized protein</fullName>
    </submittedName>
</protein>
<keyword evidence="1" id="KW-0812">Transmembrane</keyword>
<organism evidence="2 3">
    <name type="scientific">Rhypophila decipiens</name>
    <dbReference type="NCBI Taxonomy" id="261697"/>
    <lineage>
        <taxon>Eukaryota</taxon>
        <taxon>Fungi</taxon>
        <taxon>Dikarya</taxon>
        <taxon>Ascomycota</taxon>
        <taxon>Pezizomycotina</taxon>
        <taxon>Sordariomycetes</taxon>
        <taxon>Sordariomycetidae</taxon>
        <taxon>Sordariales</taxon>
        <taxon>Naviculisporaceae</taxon>
        <taxon>Rhypophila</taxon>
    </lineage>
</organism>
<dbReference type="EMBL" id="MU858165">
    <property type="protein sequence ID" value="KAK4210822.1"/>
    <property type="molecule type" value="Genomic_DNA"/>
</dbReference>
<keyword evidence="1" id="KW-0472">Membrane</keyword>
<sequence length="93" mass="10609">MTLSTRMLKYPGGSLIKLSCIIGFVLCVNSICRFHQSEYGYVYGVLYVGIGRRFHRASCHGRELKCVINVYKIYSTGLVKRRYMPLDPIVNAL</sequence>
<reference evidence="2" key="2">
    <citation type="submission" date="2023-05" db="EMBL/GenBank/DDBJ databases">
        <authorList>
            <consortium name="Lawrence Berkeley National Laboratory"/>
            <person name="Steindorff A."/>
            <person name="Hensen N."/>
            <person name="Bonometti L."/>
            <person name="Westerberg I."/>
            <person name="Brannstrom I.O."/>
            <person name="Guillou S."/>
            <person name="Cros-Aarteil S."/>
            <person name="Calhoun S."/>
            <person name="Haridas S."/>
            <person name="Kuo A."/>
            <person name="Mondo S."/>
            <person name="Pangilinan J."/>
            <person name="Riley R."/>
            <person name="Labutti K."/>
            <person name="Andreopoulos B."/>
            <person name="Lipzen A."/>
            <person name="Chen C."/>
            <person name="Yanf M."/>
            <person name="Daum C."/>
            <person name="Ng V."/>
            <person name="Clum A."/>
            <person name="Ohm R."/>
            <person name="Martin F."/>
            <person name="Silar P."/>
            <person name="Natvig D."/>
            <person name="Lalanne C."/>
            <person name="Gautier V."/>
            <person name="Ament-Velasquez S.L."/>
            <person name="Kruys A."/>
            <person name="Hutchinson M.I."/>
            <person name="Powell A.J."/>
            <person name="Barry K."/>
            <person name="Miller A.N."/>
            <person name="Grigoriev I.V."/>
            <person name="Debuchy R."/>
            <person name="Gladieux P."/>
            <person name="Thoren M.H."/>
            <person name="Johannesson H."/>
        </authorList>
    </citation>
    <scope>NUCLEOTIDE SEQUENCE</scope>
    <source>
        <strain evidence="2">PSN293</strain>
    </source>
</reference>
<dbReference type="Proteomes" id="UP001301769">
    <property type="component" value="Unassembled WGS sequence"/>
</dbReference>
<keyword evidence="3" id="KW-1185">Reference proteome</keyword>
<accession>A0AAN6Y7E6</accession>
<evidence type="ECO:0000256" key="1">
    <source>
        <dbReference type="SAM" id="Phobius"/>
    </source>
</evidence>
<comment type="caution">
    <text evidence="2">The sequence shown here is derived from an EMBL/GenBank/DDBJ whole genome shotgun (WGS) entry which is preliminary data.</text>
</comment>